<feature type="signal peptide" evidence="2">
    <location>
        <begin position="1"/>
        <end position="30"/>
    </location>
</feature>
<dbReference type="OrthoDB" id="287384at2"/>
<evidence type="ECO:0000313" key="3">
    <source>
        <dbReference type="EMBL" id="QEH32030.1"/>
    </source>
</evidence>
<protein>
    <recommendedName>
        <fullName evidence="5">PEP-CTERM protein-sorting domain-containing protein</fullName>
    </recommendedName>
</protein>
<gene>
    <name evidence="3" type="ORF">OJF2_04990</name>
</gene>
<proteinExistence type="predicted"/>
<dbReference type="PROSITE" id="PS51257">
    <property type="entry name" value="PROKAR_LIPOPROTEIN"/>
    <property type="match status" value="1"/>
</dbReference>
<dbReference type="AlphaFoldDB" id="A0A5B9VWE3"/>
<dbReference type="EMBL" id="CP042997">
    <property type="protein sequence ID" value="QEH32030.1"/>
    <property type="molecule type" value="Genomic_DNA"/>
</dbReference>
<organism evidence="3 4">
    <name type="scientific">Aquisphaera giovannonii</name>
    <dbReference type="NCBI Taxonomy" id="406548"/>
    <lineage>
        <taxon>Bacteria</taxon>
        <taxon>Pseudomonadati</taxon>
        <taxon>Planctomycetota</taxon>
        <taxon>Planctomycetia</taxon>
        <taxon>Isosphaerales</taxon>
        <taxon>Isosphaeraceae</taxon>
        <taxon>Aquisphaera</taxon>
    </lineage>
</organism>
<evidence type="ECO:0008006" key="5">
    <source>
        <dbReference type="Google" id="ProtNLM"/>
    </source>
</evidence>
<sequence precursor="true">MTLRCPSPMALAGTLLTLSCGLLAPTTASADSVNPNASASTATASYRLTTSTGISTPSSDIQGPQVIAMVLPPGSVVPPANADGTQGSPLTILPDSSGFDQSQLVVALKDTTGADGSPEQLFGLVFFGKGLDAGGDLHFSLSINGALASNPPVLESLTPGVTITSDAPASGGSGSGSNPGGGSGEGPTGGDGTSVPEPLSMALWSSVLVGIAARRRLQPRR</sequence>
<accession>A0A5B9VWE3</accession>
<evidence type="ECO:0000313" key="4">
    <source>
        <dbReference type="Proteomes" id="UP000324233"/>
    </source>
</evidence>
<feature type="region of interest" description="Disordered" evidence="1">
    <location>
        <begin position="158"/>
        <end position="198"/>
    </location>
</feature>
<reference evidence="3 4" key="1">
    <citation type="submission" date="2019-08" db="EMBL/GenBank/DDBJ databases">
        <title>Deep-cultivation of Planctomycetes and their phenomic and genomic characterization uncovers novel biology.</title>
        <authorList>
            <person name="Wiegand S."/>
            <person name="Jogler M."/>
            <person name="Boedeker C."/>
            <person name="Pinto D."/>
            <person name="Vollmers J."/>
            <person name="Rivas-Marin E."/>
            <person name="Kohn T."/>
            <person name="Peeters S.H."/>
            <person name="Heuer A."/>
            <person name="Rast P."/>
            <person name="Oberbeckmann S."/>
            <person name="Bunk B."/>
            <person name="Jeske O."/>
            <person name="Meyerdierks A."/>
            <person name="Storesund J.E."/>
            <person name="Kallscheuer N."/>
            <person name="Luecker S."/>
            <person name="Lage O.M."/>
            <person name="Pohl T."/>
            <person name="Merkel B.J."/>
            <person name="Hornburger P."/>
            <person name="Mueller R.-W."/>
            <person name="Bruemmer F."/>
            <person name="Labrenz M."/>
            <person name="Spormann A.M."/>
            <person name="Op den Camp H."/>
            <person name="Overmann J."/>
            <person name="Amann R."/>
            <person name="Jetten M.S.M."/>
            <person name="Mascher T."/>
            <person name="Medema M.H."/>
            <person name="Devos D.P."/>
            <person name="Kaster A.-K."/>
            <person name="Ovreas L."/>
            <person name="Rohde M."/>
            <person name="Galperin M.Y."/>
            <person name="Jogler C."/>
        </authorList>
    </citation>
    <scope>NUCLEOTIDE SEQUENCE [LARGE SCALE GENOMIC DNA]</scope>
    <source>
        <strain evidence="3 4">OJF2</strain>
    </source>
</reference>
<feature type="chain" id="PRO_5023057430" description="PEP-CTERM protein-sorting domain-containing protein" evidence="2">
    <location>
        <begin position="31"/>
        <end position="221"/>
    </location>
</feature>
<feature type="compositionally biased region" description="Gly residues" evidence="1">
    <location>
        <begin position="171"/>
        <end position="192"/>
    </location>
</feature>
<keyword evidence="4" id="KW-1185">Reference proteome</keyword>
<keyword evidence="2" id="KW-0732">Signal</keyword>
<dbReference type="RefSeq" id="WP_148590915.1">
    <property type="nucleotide sequence ID" value="NZ_CP042997.1"/>
</dbReference>
<evidence type="ECO:0000256" key="2">
    <source>
        <dbReference type="SAM" id="SignalP"/>
    </source>
</evidence>
<evidence type="ECO:0000256" key="1">
    <source>
        <dbReference type="SAM" id="MobiDB-lite"/>
    </source>
</evidence>
<dbReference type="KEGG" id="agv:OJF2_04990"/>
<dbReference type="Proteomes" id="UP000324233">
    <property type="component" value="Chromosome"/>
</dbReference>
<name>A0A5B9VWE3_9BACT</name>